<feature type="active site" description="Cysteine persulfide intermediate" evidence="3">
    <location>
        <position position="114"/>
    </location>
</feature>
<dbReference type="PANTHER" id="PTHR30592">
    <property type="entry name" value="FORMATE DEHYDROGENASE"/>
    <property type="match status" value="1"/>
</dbReference>
<dbReference type="PIRSF" id="PIRSF015626">
    <property type="entry name" value="FdhD"/>
    <property type="match status" value="1"/>
</dbReference>
<name>A0A1H9JSS6_9GAMM</name>
<evidence type="ECO:0000256" key="2">
    <source>
        <dbReference type="ARBA" id="ARBA00023150"/>
    </source>
</evidence>
<keyword evidence="1 3" id="KW-0963">Cytoplasm</keyword>
<evidence type="ECO:0000313" key="5">
    <source>
        <dbReference type="Proteomes" id="UP000199233"/>
    </source>
</evidence>
<dbReference type="OrthoDB" id="3197277at2"/>
<gene>
    <name evidence="3" type="primary">fdhD</name>
    <name evidence="4" type="ORF">SAMN04488038_11257</name>
</gene>
<protein>
    <recommendedName>
        <fullName evidence="3">Sulfur carrier protein FdhD</fullName>
    </recommendedName>
</protein>
<comment type="function">
    <text evidence="3">Required for formate dehydrogenase (FDH) activity. Acts as a sulfur carrier protein that transfers sulfur from IscS to the molybdenum cofactor prior to its insertion into FDH.</text>
</comment>
<dbReference type="SUPFAM" id="SSF53927">
    <property type="entry name" value="Cytidine deaminase-like"/>
    <property type="match status" value="1"/>
</dbReference>
<dbReference type="InterPro" id="IPR003786">
    <property type="entry name" value="FdhD"/>
</dbReference>
<dbReference type="RefSeq" id="WP_093287970.1">
    <property type="nucleotide sequence ID" value="NZ_FOFS01000012.1"/>
</dbReference>
<dbReference type="GO" id="GO:0097163">
    <property type="term" value="F:sulfur carrier activity"/>
    <property type="evidence" value="ECO:0007669"/>
    <property type="project" value="UniProtKB-UniRule"/>
</dbReference>
<reference evidence="5" key="1">
    <citation type="submission" date="2016-10" db="EMBL/GenBank/DDBJ databases">
        <authorList>
            <person name="Varghese N."/>
            <person name="Submissions S."/>
        </authorList>
    </citation>
    <scope>NUCLEOTIDE SEQUENCE [LARGE SCALE GENOMIC DNA]</scope>
    <source>
        <strain evidence="5">DSM 25927</strain>
    </source>
</reference>
<feature type="binding site" evidence="3">
    <location>
        <begin position="253"/>
        <end position="258"/>
    </location>
    <ligand>
        <name>Mo-bis(molybdopterin guanine dinucleotide)</name>
        <dbReference type="ChEBI" id="CHEBI:60539"/>
    </ligand>
</feature>
<comment type="similarity">
    <text evidence="3">Belongs to the FdhD family.</text>
</comment>
<dbReference type="HAMAP" id="MF_00187">
    <property type="entry name" value="FdhD"/>
    <property type="match status" value="1"/>
</dbReference>
<evidence type="ECO:0000256" key="3">
    <source>
        <dbReference type="HAMAP-Rule" id="MF_00187"/>
    </source>
</evidence>
<proteinExistence type="inferred from homology"/>
<keyword evidence="5" id="KW-1185">Reference proteome</keyword>
<sequence>MSGAQPHTGLVSRRVRRISDGQALELVEELAEEAAVALTFNGEPHAVMMATPLDLEDFALGFALSERIIASPQELLDYRRTELDGGVQLSLQIPPERMAALRGRQRSLEGRSSCGLCGLRQIADALRPAPHAGAGIVIEPPALQRALRGLQEAQPLNAASGAVHAAAWADAQGRLLELREDVGRHNALDKLIGALARAGIDTEQGFVLLTSRASYEMVQKSAAVGISLLAAISAPTALAVELADDAGMTLIGFARGERCTVYTRPGRMRLADARKTRAEGIQG</sequence>
<dbReference type="Proteomes" id="UP000199233">
    <property type="component" value="Unassembled WGS sequence"/>
</dbReference>
<dbReference type="STRING" id="489703.SAMN04488038_11257"/>
<dbReference type="Gene3D" id="3.40.140.10">
    <property type="entry name" value="Cytidine Deaminase, domain 2"/>
    <property type="match status" value="1"/>
</dbReference>
<evidence type="ECO:0000313" key="4">
    <source>
        <dbReference type="EMBL" id="SEQ89848.1"/>
    </source>
</evidence>
<dbReference type="InterPro" id="IPR016193">
    <property type="entry name" value="Cytidine_deaminase-like"/>
</dbReference>
<comment type="subcellular location">
    <subcellularLocation>
        <location evidence="3">Cytoplasm</location>
    </subcellularLocation>
</comment>
<evidence type="ECO:0000256" key="1">
    <source>
        <dbReference type="ARBA" id="ARBA00022490"/>
    </source>
</evidence>
<keyword evidence="2 3" id="KW-0501">Molybdenum cofactor biosynthesis</keyword>
<dbReference type="GO" id="GO:0006777">
    <property type="term" value="P:Mo-molybdopterin cofactor biosynthetic process"/>
    <property type="evidence" value="ECO:0007669"/>
    <property type="project" value="UniProtKB-UniRule"/>
</dbReference>
<dbReference type="GO" id="GO:0005737">
    <property type="term" value="C:cytoplasm"/>
    <property type="evidence" value="ECO:0007669"/>
    <property type="project" value="UniProtKB-SubCell"/>
</dbReference>
<dbReference type="Pfam" id="PF02634">
    <property type="entry name" value="FdhD-NarQ"/>
    <property type="match status" value="1"/>
</dbReference>
<dbReference type="AlphaFoldDB" id="A0A1H9JSS6"/>
<organism evidence="4 5">
    <name type="scientific">Solimonas aquatica</name>
    <dbReference type="NCBI Taxonomy" id="489703"/>
    <lineage>
        <taxon>Bacteria</taxon>
        <taxon>Pseudomonadati</taxon>
        <taxon>Pseudomonadota</taxon>
        <taxon>Gammaproteobacteria</taxon>
        <taxon>Nevskiales</taxon>
        <taxon>Nevskiaceae</taxon>
        <taxon>Solimonas</taxon>
    </lineage>
</organism>
<dbReference type="Gene3D" id="3.10.20.10">
    <property type="match status" value="1"/>
</dbReference>
<dbReference type="EMBL" id="FOFS01000012">
    <property type="protein sequence ID" value="SEQ89848.1"/>
    <property type="molecule type" value="Genomic_DNA"/>
</dbReference>
<dbReference type="NCBIfam" id="TIGR00129">
    <property type="entry name" value="fdhD_narQ"/>
    <property type="match status" value="1"/>
</dbReference>
<dbReference type="PANTHER" id="PTHR30592:SF1">
    <property type="entry name" value="SULFUR CARRIER PROTEIN FDHD"/>
    <property type="match status" value="1"/>
</dbReference>
<accession>A0A1H9JSS6</accession>
<dbReference type="GO" id="GO:0016783">
    <property type="term" value="F:sulfurtransferase activity"/>
    <property type="evidence" value="ECO:0007669"/>
    <property type="project" value="InterPro"/>
</dbReference>